<dbReference type="AlphaFoldDB" id="A0AAD3R700"/>
<reference evidence="2" key="1">
    <citation type="submission" date="2022-08" db="EMBL/GenBank/DDBJ databases">
        <title>Genome sequencing of akame (Lates japonicus).</title>
        <authorList>
            <person name="Hashiguchi Y."/>
            <person name="Takahashi H."/>
        </authorList>
    </citation>
    <scope>NUCLEOTIDE SEQUENCE</scope>
    <source>
        <strain evidence="2">Kochi</strain>
    </source>
</reference>
<dbReference type="EMBL" id="BRZM01000031">
    <property type="protein sequence ID" value="GLD57903.1"/>
    <property type="molecule type" value="Genomic_DNA"/>
</dbReference>
<evidence type="ECO:0000313" key="2">
    <source>
        <dbReference type="EMBL" id="GLD57903.1"/>
    </source>
</evidence>
<feature type="compositionally biased region" description="Basic and acidic residues" evidence="1">
    <location>
        <begin position="106"/>
        <end position="118"/>
    </location>
</feature>
<sequence length="139" mass="15358">MSQFECSQTVSRTMGIQVNKGKVNPLTRNHLSSPIISQTDSLPHYSPTSRHNFHSMVQMRGALSGREWASSTNTVADIPEDFRTSQPQRTRAPGTVKTMISPSSHRAWEQKGPMELHTRTGTSSANTPDSSEGDFQTGR</sequence>
<feature type="region of interest" description="Disordered" evidence="1">
    <location>
        <begin position="76"/>
        <end position="139"/>
    </location>
</feature>
<keyword evidence="2" id="KW-0675">Receptor</keyword>
<evidence type="ECO:0000256" key="1">
    <source>
        <dbReference type="SAM" id="MobiDB-lite"/>
    </source>
</evidence>
<name>A0AAD3R700_LATJO</name>
<comment type="caution">
    <text evidence="2">The sequence shown here is derived from an EMBL/GenBank/DDBJ whole genome shotgun (WGS) entry which is preliminary data.</text>
</comment>
<feature type="compositionally biased region" description="Polar residues" evidence="1">
    <location>
        <begin position="119"/>
        <end position="139"/>
    </location>
</feature>
<evidence type="ECO:0000313" key="3">
    <source>
        <dbReference type="Proteomes" id="UP001279410"/>
    </source>
</evidence>
<dbReference type="Proteomes" id="UP001279410">
    <property type="component" value="Unassembled WGS sequence"/>
</dbReference>
<organism evidence="2 3">
    <name type="scientific">Lates japonicus</name>
    <name type="common">Japanese lates</name>
    <dbReference type="NCBI Taxonomy" id="270547"/>
    <lineage>
        <taxon>Eukaryota</taxon>
        <taxon>Metazoa</taxon>
        <taxon>Chordata</taxon>
        <taxon>Craniata</taxon>
        <taxon>Vertebrata</taxon>
        <taxon>Euteleostomi</taxon>
        <taxon>Actinopterygii</taxon>
        <taxon>Neopterygii</taxon>
        <taxon>Teleostei</taxon>
        <taxon>Neoteleostei</taxon>
        <taxon>Acanthomorphata</taxon>
        <taxon>Carangaria</taxon>
        <taxon>Carangaria incertae sedis</taxon>
        <taxon>Centropomidae</taxon>
        <taxon>Lates</taxon>
    </lineage>
</organism>
<keyword evidence="3" id="KW-1185">Reference proteome</keyword>
<protein>
    <submittedName>
        <fullName evidence="2">Adhesion G protein-coupled receptor B2 isoform X1</fullName>
    </submittedName>
</protein>
<gene>
    <name evidence="2" type="ORF">AKAME5_001006900</name>
</gene>
<proteinExistence type="predicted"/>
<accession>A0AAD3R700</accession>